<reference evidence="2 3" key="1">
    <citation type="journal article" date="2008" name="Nature">
        <title>The genome of the choanoflagellate Monosiga brevicollis and the origin of metazoans.</title>
        <authorList>
            <consortium name="JGI Sequencing"/>
            <person name="King N."/>
            <person name="Westbrook M.J."/>
            <person name="Young S.L."/>
            <person name="Kuo A."/>
            <person name="Abedin M."/>
            <person name="Chapman J."/>
            <person name="Fairclough S."/>
            <person name="Hellsten U."/>
            <person name="Isogai Y."/>
            <person name="Letunic I."/>
            <person name="Marr M."/>
            <person name="Pincus D."/>
            <person name="Putnam N."/>
            <person name="Rokas A."/>
            <person name="Wright K.J."/>
            <person name="Zuzow R."/>
            <person name="Dirks W."/>
            <person name="Good M."/>
            <person name="Goodstein D."/>
            <person name="Lemons D."/>
            <person name="Li W."/>
            <person name="Lyons J.B."/>
            <person name="Morris A."/>
            <person name="Nichols S."/>
            <person name="Richter D.J."/>
            <person name="Salamov A."/>
            <person name="Bork P."/>
            <person name="Lim W.A."/>
            <person name="Manning G."/>
            <person name="Miller W.T."/>
            <person name="McGinnis W."/>
            <person name="Shapiro H."/>
            <person name="Tjian R."/>
            <person name="Grigoriev I.V."/>
            <person name="Rokhsar D."/>
        </authorList>
    </citation>
    <scope>NUCLEOTIDE SEQUENCE [LARGE SCALE GENOMIC DNA]</scope>
    <source>
        <strain evidence="3">MX1 / ATCC 50154</strain>
    </source>
</reference>
<accession>A9VC99</accession>
<dbReference type="RefSeq" id="XP_001750324.1">
    <property type="nucleotide sequence ID" value="XM_001750272.1"/>
</dbReference>
<evidence type="ECO:0000313" key="3">
    <source>
        <dbReference type="Proteomes" id="UP000001357"/>
    </source>
</evidence>
<dbReference type="AlphaFoldDB" id="A9VC99"/>
<dbReference type="GeneID" id="5895632"/>
<feature type="region of interest" description="Disordered" evidence="1">
    <location>
        <begin position="1"/>
        <end position="62"/>
    </location>
</feature>
<dbReference type="Proteomes" id="UP000001357">
    <property type="component" value="Unassembled WGS sequence"/>
</dbReference>
<feature type="compositionally biased region" description="Basic residues" evidence="1">
    <location>
        <begin position="876"/>
        <end position="894"/>
    </location>
</feature>
<dbReference type="EMBL" id="CH991580">
    <property type="protein sequence ID" value="EDQ84823.1"/>
    <property type="molecule type" value="Genomic_DNA"/>
</dbReference>
<organism evidence="2 3">
    <name type="scientific">Monosiga brevicollis</name>
    <name type="common">Choanoflagellate</name>
    <dbReference type="NCBI Taxonomy" id="81824"/>
    <lineage>
        <taxon>Eukaryota</taxon>
        <taxon>Choanoflagellata</taxon>
        <taxon>Craspedida</taxon>
        <taxon>Salpingoecidae</taxon>
        <taxon>Monosiga</taxon>
    </lineage>
</organism>
<evidence type="ECO:0000256" key="1">
    <source>
        <dbReference type="SAM" id="MobiDB-lite"/>
    </source>
</evidence>
<feature type="region of interest" description="Disordered" evidence="1">
    <location>
        <begin position="874"/>
        <end position="894"/>
    </location>
</feature>
<name>A9VC99_MONBE</name>
<keyword evidence="3" id="KW-1185">Reference proteome</keyword>
<evidence type="ECO:0000313" key="2">
    <source>
        <dbReference type="EMBL" id="EDQ84823.1"/>
    </source>
</evidence>
<gene>
    <name evidence="2" type="ORF">MONBRDRAFT_12439</name>
</gene>
<sequence>MAEEAPTTPGTDLALTARLGGHGGDEGLEVRCGSPEPATPRKSAMARATIPPRPTARPRLPSAALVGTRVGIGVQSENYTPWPAARRLEHLFAEFCISDGNPFPAVLPLLRFHFASRASVASLSLPAWRHPLALQAASCLPTHLADLADYRRIHDIVAFRLQPLRYSACRQQAKRFLGAHRALGLDLDLLVDHLYEASGPPASPLLEPAAMTIVPTDRTDVQLLVHARDAWDHQLSVTPVQSWLLGMGDLDTSAAITRARPSPHDGASVALVFDDGVRLWQPARVGDSDDVVLDRIVDNSFSPCTTRLLPDEGGLAMQTDGRPVDAVWSAHPRQLLILQERALTFADLRQPPRRRPGVVLDWMGPNERFVATAGQSNVGQSVFAAASTSHLYLFDVRWCREPLLCAGHDHDSNLAVTPAWTDDGSTSDLDACMLSSSAGRSAFMWDQLHVAASYGNEPARCLQWRAAAANVATLDTAAPDCRPDFYDDVLGQTLGSACRLMRPKGRYGSDCLEMAVFDLSATGFLFASRFLHGDNTAHHQYRRSSTKAVPVDGDDIALDSPQATPTRSRESRAAEAPWPVRMWRRLNNELIAARLDVRRAGIPTAAEPAAQQPVEDCTKLFKYSVGGAFSREREVVRLEAATHVLQQGYATSNQGANHVPSSDAPVVTAASEPEKAFSPHLQSLATRLPPVATPRDLTSLAAMSDIEELLDALPEHVSRPSAAAAAIDEVQLIKTSRLPALLSVGREARVQDLDAFAVVSEDLGTDELGTEHAPARHPELSDRARALLSHFILDDDSPPVAHQAPVIAPSPVAAGSRHSRRHIGRRPPLAASSLGSVAQTATPVASEALIDMAHGLSGSQEVVVQPTRAVLGSQKRSVRTATRRRKRAKVGGFG</sequence>
<proteinExistence type="predicted"/>
<protein>
    <submittedName>
        <fullName evidence="2">Uncharacterized protein</fullName>
    </submittedName>
</protein>
<dbReference type="InParanoid" id="A9VC99"/>
<feature type="region of interest" description="Disordered" evidence="1">
    <location>
        <begin position="541"/>
        <end position="574"/>
    </location>
</feature>
<dbReference type="KEGG" id="mbr:MONBRDRAFT_12439"/>